<protein>
    <submittedName>
        <fullName evidence="3">Peptidase propeptide and YPEB domain-containing protein</fullName>
    </submittedName>
</protein>
<evidence type="ECO:0000256" key="2">
    <source>
        <dbReference type="SAM" id="SignalP"/>
    </source>
</evidence>
<name>A0A1H6U982_9LACT</name>
<dbReference type="Proteomes" id="UP000198564">
    <property type="component" value="Unassembled WGS sequence"/>
</dbReference>
<dbReference type="AlphaFoldDB" id="A0A1H6U982"/>
<keyword evidence="2" id="KW-0732">Signal</keyword>
<feature type="compositionally biased region" description="Acidic residues" evidence="1">
    <location>
        <begin position="27"/>
        <end position="52"/>
    </location>
</feature>
<feature type="signal peptide" evidence="2">
    <location>
        <begin position="1"/>
        <end position="24"/>
    </location>
</feature>
<evidence type="ECO:0000313" key="4">
    <source>
        <dbReference type="Proteomes" id="UP000198564"/>
    </source>
</evidence>
<dbReference type="PROSITE" id="PS51257">
    <property type="entry name" value="PROKAR_LIPOPROTEIN"/>
    <property type="match status" value="1"/>
</dbReference>
<proteinExistence type="predicted"/>
<keyword evidence="4" id="KW-1185">Reference proteome</keyword>
<evidence type="ECO:0000313" key="3">
    <source>
        <dbReference type="EMBL" id="SEI84840.1"/>
    </source>
</evidence>
<feature type="region of interest" description="Disordered" evidence="1">
    <location>
        <begin position="26"/>
        <end position="55"/>
    </location>
</feature>
<dbReference type="EMBL" id="FNYW01000025">
    <property type="protein sequence ID" value="SEI84840.1"/>
    <property type="molecule type" value="Genomic_DNA"/>
</dbReference>
<evidence type="ECO:0000256" key="1">
    <source>
        <dbReference type="SAM" id="MobiDB-lite"/>
    </source>
</evidence>
<reference evidence="4" key="1">
    <citation type="submission" date="2016-10" db="EMBL/GenBank/DDBJ databases">
        <authorList>
            <person name="Varghese N."/>
            <person name="Submissions S."/>
        </authorList>
    </citation>
    <scope>NUCLEOTIDE SEQUENCE [LARGE SCALE GENOMIC DNA]</scope>
    <source>
        <strain evidence="4">DSM 25751</strain>
    </source>
</reference>
<dbReference type="STRING" id="1130080.SAMN04488113_12512"/>
<gene>
    <name evidence="3" type="ORF">SAMN04488113_12512</name>
</gene>
<dbReference type="OrthoDB" id="2166913at2"/>
<sequence>MAKFKIAKYGVLSLSAGLVLSACGGEETTETTDMTDDTEVTENNETTEDTTNDDMNQVDVKGIEALDFSVSLNDAVDVFYETFESENINIESIQFDEDSGRYMYSIDGWDGEFNYELNIDADTSETFEQEKEEDTDKENTINIEEIIMPKEAMDAALEASGSGYVEEWELEVENNQTIYDIDIEGGGDDQTIDALSGDAL</sequence>
<dbReference type="Gene3D" id="3.10.450.40">
    <property type="match status" value="2"/>
</dbReference>
<accession>A0A1H6U982</accession>
<feature type="chain" id="PRO_5039185776" evidence="2">
    <location>
        <begin position="25"/>
        <end position="200"/>
    </location>
</feature>
<organism evidence="3 4">
    <name type="scientific">Alkalibacterium gilvum</name>
    <dbReference type="NCBI Taxonomy" id="1130080"/>
    <lineage>
        <taxon>Bacteria</taxon>
        <taxon>Bacillati</taxon>
        <taxon>Bacillota</taxon>
        <taxon>Bacilli</taxon>
        <taxon>Lactobacillales</taxon>
        <taxon>Carnobacteriaceae</taxon>
        <taxon>Alkalibacterium</taxon>
    </lineage>
</organism>
<dbReference type="RefSeq" id="WP_091635235.1">
    <property type="nucleotide sequence ID" value="NZ_FNYW01000025.1"/>
</dbReference>